<proteinExistence type="predicted"/>
<accession>A0A0S4LMY0</accession>
<evidence type="ECO:0000313" key="2">
    <source>
        <dbReference type="EMBL" id="CUS38929.1"/>
    </source>
</evidence>
<dbReference type="NCBIfam" id="TIGR00277">
    <property type="entry name" value="HDIG"/>
    <property type="match status" value="1"/>
</dbReference>
<dbReference type="AlphaFoldDB" id="A0A0S4LMY0"/>
<feature type="domain" description="HDOD" evidence="1">
    <location>
        <begin position="30"/>
        <end position="227"/>
    </location>
</feature>
<dbReference type="RefSeq" id="WP_090751008.1">
    <property type="nucleotide sequence ID" value="NZ_CZQA01000012.1"/>
</dbReference>
<keyword evidence="3" id="KW-1185">Reference proteome</keyword>
<evidence type="ECO:0000313" key="3">
    <source>
        <dbReference type="Proteomes" id="UP000199032"/>
    </source>
</evidence>
<evidence type="ECO:0000259" key="1">
    <source>
        <dbReference type="PROSITE" id="PS51833"/>
    </source>
</evidence>
<protein>
    <recommendedName>
        <fullName evidence="1">HDOD domain-containing protein</fullName>
    </recommendedName>
</protein>
<dbReference type="InterPro" id="IPR006675">
    <property type="entry name" value="HDIG_dom"/>
</dbReference>
<dbReference type="EMBL" id="CZQA01000012">
    <property type="protein sequence ID" value="CUS38929.1"/>
    <property type="molecule type" value="Genomic_DNA"/>
</dbReference>
<dbReference type="InterPro" id="IPR052340">
    <property type="entry name" value="RNase_Y/CdgJ"/>
</dbReference>
<dbReference type="PANTHER" id="PTHR33525">
    <property type="match status" value="1"/>
</dbReference>
<dbReference type="InterPro" id="IPR003607">
    <property type="entry name" value="HD/PDEase_dom"/>
</dbReference>
<dbReference type="SUPFAM" id="SSF109604">
    <property type="entry name" value="HD-domain/PDEase-like"/>
    <property type="match status" value="1"/>
</dbReference>
<reference evidence="2 3" key="1">
    <citation type="submission" date="2015-10" db="EMBL/GenBank/DDBJ databases">
        <authorList>
            <person name="Gilbert D.G."/>
        </authorList>
    </citation>
    <scope>NUCLEOTIDE SEQUENCE [LARGE SCALE GENOMIC DNA]</scope>
    <source>
        <strain evidence="2">COMA1</strain>
    </source>
</reference>
<sequence>MPSDAQPAGTPLEQLEQTLIQKIEAGDIELPLLPQAASRVMALASDPNADAAKLSALIHQDQALAAHVLKIANSPAYMPRSPVVSLQHAVAMLGITLLSEIAFTASLKVGAFQVAGYEDEVKQLWRHSLATGAFAKEVARAKRMNIESAYLCGLLHEIGKPVVLRATTMIAREPSNKWVTALSTILDNKSHVKTLIEGYHTRVGILVAEKWSLPKQVAEAIQYYGDYEHATAFRQECMLTFVADRLASHLLTPEEMPEDSLRDHPVFAELNLYPQDVDKLLTTKEQVLTIVNSINL</sequence>
<dbReference type="PANTHER" id="PTHR33525:SF3">
    <property type="entry name" value="RIBONUCLEASE Y"/>
    <property type="match status" value="1"/>
</dbReference>
<dbReference type="Pfam" id="PF08668">
    <property type="entry name" value="HDOD"/>
    <property type="match status" value="1"/>
</dbReference>
<gene>
    <name evidence="2" type="ORF">COMA1_60160</name>
</gene>
<organism evidence="2 3">
    <name type="scientific">Candidatus Nitrospira nitrosa</name>
    <dbReference type="NCBI Taxonomy" id="1742972"/>
    <lineage>
        <taxon>Bacteria</taxon>
        <taxon>Pseudomonadati</taxon>
        <taxon>Nitrospirota</taxon>
        <taxon>Nitrospiria</taxon>
        <taxon>Nitrospirales</taxon>
        <taxon>Nitrospiraceae</taxon>
        <taxon>Nitrospira</taxon>
    </lineage>
</organism>
<dbReference type="Proteomes" id="UP000199032">
    <property type="component" value="Unassembled WGS sequence"/>
</dbReference>
<dbReference type="SMART" id="SM00471">
    <property type="entry name" value="HDc"/>
    <property type="match status" value="1"/>
</dbReference>
<dbReference type="Gene3D" id="1.10.3210.10">
    <property type="entry name" value="Hypothetical protein af1432"/>
    <property type="match status" value="1"/>
</dbReference>
<dbReference type="PROSITE" id="PS51833">
    <property type="entry name" value="HDOD"/>
    <property type="match status" value="1"/>
</dbReference>
<dbReference type="InterPro" id="IPR013976">
    <property type="entry name" value="HDOD"/>
</dbReference>
<dbReference type="OrthoDB" id="5699427at2"/>
<name>A0A0S4LMY0_9BACT</name>
<dbReference type="STRING" id="1742972.COMA1_60160"/>